<accession>A0ABY9P8I2</accession>
<evidence type="ECO:0000313" key="1">
    <source>
        <dbReference type="EMBL" id="WMT03304.1"/>
    </source>
</evidence>
<name>A0ABY9P8I2_9GAMM</name>
<evidence type="ECO:0000313" key="2">
    <source>
        <dbReference type="Proteomes" id="UP001229313"/>
    </source>
</evidence>
<sequence length="164" mass="18025">MARKLNQPSKVAAEAAAAAAELQVLHPDRALPIADRMLVLREYGFFEGLQVSGLAKPFTDALFQLLKQSSEMPPVEDFVDVVGEHTEVVRHLVAWSATAQNDDPAEFARQVSETAAWINTLGESDGELLLLAWWGVNGPFFTRRLFRKRVEAESRLAGPGSTPP</sequence>
<protein>
    <recommendedName>
        <fullName evidence="3">Globin</fullName>
    </recommendedName>
</protein>
<organism evidence="1 2">
    <name type="scientific">Lysobacter yananisis</name>
    <dbReference type="NCBI Taxonomy" id="1003114"/>
    <lineage>
        <taxon>Bacteria</taxon>
        <taxon>Pseudomonadati</taxon>
        <taxon>Pseudomonadota</taxon>
        <taxon>Gammaproteobacteria</taxon>
        <taxon>Lysobacterales</taxon>
        <taxon>Lysobacteraceae</taxon>
        <taxon>Lysobacter</taxon>
    </lineage>
</organism>
<dbReference type="RefSeq" id="WP_309152080.1">
    <property type="nucleotide sequence ID" value="NZ_CP133568.1"/>
</dbReference>
<reference evidence="1 2" key="1">
    <citation type="submission" date="2023-08" db="EMBL/GenBank/DDBJ databases">
        <title>The whole genome sequence of Lysobacter yananisis.</title>
        <authorList>
            <person name="Sun H."/>
        </authorList>
    </citation>
    <scope>NUCLEOTIDE SEQUENCE [LARGE SCALE GENOMIC DNA]</scope>
    <source>
        <strain evidence="1 2">SNNU513</strain>
    </source>
</reference>
<dbReference type="InterPro" id="IPR046583">
    <property type="entry name" value="DUF6631"/>
</dbReference>
<proteinExistence type="predicted"/>
<dbReference type="Pfam" id="PF20336">
    <property type="entry name" value="DUF6631"/>
    <property type="match status" value="1"/>
</dbReference>
<gene>
    <name evidence="1" type="ORF">RDV84_00165</name>
</gene>
<evidence type="ECO:0008006" key="3">
    <source>
        <dbReference type="Google" id="ProtNLM"/>
    </source>
</evidence>
<dbReference type="Proteomes" id="UP001229313">
    <property type="component" value="Chromosome"/>
</dbReference>
<dbReference type="EMBL" id="CP133568">
    <property type="protein sequence ID" value="WMT03304.1"/>
    <property type="molecule type" value="Genomic_DNA"/>
</dbReference>
<keyword evidence="2" id="KW-1185">Reference proteome</keyword>